<evidence type="ECO:0000256" key="1">
    <source>
        <dbReference type="ARBA" id="ARBA00009902"/>
    </source>
</evidence>
<dbReference type="Gene3D" id="2.115.10.20">
    <property type="entry name" value="Glycosyl hydrolase domain, family 43"/>
    <property type="match status" value="1"/>
</dbReference>
<gene>
    <name evidence="6" type="ORF">FC23_GL001228</name>
</gene>
<dbReference type="OrthoDB" id="9759709at2"/>
<comment type="caution">
    <text evidence="6">The sequence shown here is derived from an EMBL/GenBank/DDBJ whole genome shotgun (WGS) entry which is preliminary data.</text>
</comment>
<accession>A0A0R1S8F6</accession>
<dbReference type="SUPFAM" id="SSF75005">
    <property type="entry name" value="Arabinanase/levansucrase/invertase"/>
    <property type="match status" value="1"/>
</dbReference>
<dbReference type="Pfam" id="PF00251">
    <property type="entry name" value="Glyco_hydro_32N"/>
    <property type="match status" value="1"/>
</dbReference>
<dbReference type="PROSITE" id="PS00609">
    <property type="entry name" value="GLYCOSYL_HYDROL_F32"/>
    <property type="match status" value="1"/>
</dbReference>
<dbReference type="InterPro" id="IPR023296">
    <property type="entry name" value="Glyco_hydro_beta-prop_sf"/>
</dbReference>
<keyword evidence="3" id="KW-0378">Hydrolase</keyword>
<name>A0A0R1S8F6_9LACO</name>
<proteinExistence type="inferred from homology"/>
<sequence length="428" mass="49392">MKANDFLFEKVRALEKDGARPNLHFTPLFGWLNDPNGLIYYNGMYHLFYQYNPFKNQWGNIHWGHAISRDLQTWNDMPVALEPSESYDKDGVFSGSAIVKDDQLYVLYTGHSVDAKGQAHETQCLAYSKDGVTFQKYDQNPVIDLDAIPGIEPENFRDPKVIQQNGKYYLFLAAGIQKHGNIVLFESDDLKHWTYKGNVFKDFSKLGIMTECPDFYSIGDKDILTFCVIWGESKRSQVYLAEGKMDWDQAEFTCDKFMALDGNADIYATQSFNYEGSRVLISWFRSMENETYLADTNHQWNGMMTIPRYLELAEDGKKVIQKPFGVFKTEKIKAIQSIKNQTPRIQGIFELGSQYLFQGKDGEVKIKRINDENEYVITVHSPAFKKEYHWQADSKELSLIFDNSTLEIFAKEKTFSIVTLIQGRECEG</sequence>
<dbReference type="eggNOG" id="COG1621">
    <property type="taxonomic scope" value="Bacteria"/>
</dbReference>
<dbReference type="InterPro" id="IPR001362">
    <property type="entry name" value="Glyco_hydro_32"/>
</dbReference>
<reference evidence="6 7" key="1">
    <citation type="journal article" date="2015" name="Genome Announc.">
        <title>Expanding the biotechnology potential of lactobacilli through comparative genomics of 213 strains and associated genera.</title>
        <authorList>
            <person name="Sun Z."/>
            <person name="Harris H.M."/>
            <person name="McCann A."/>
            <person name="Guo C."/>
            <person name="Argimon S."/>
            <person name="Zhang W."/>
            <person name="Yang X."/>
            <person name="Jeffery I.B."/>
            <person name="Cooney J.C."/>
            <person name="Kagawa T.F."/>
            <person name="Liu W."/>
            <person name="Song Y."/>
            <person name="Salvetti E."/>
            <person name="Wrobel A."/>
            <person name="Rasinkangas P."/>
            <person name="Parkhill J."/>
            <person name="Rea M.C."/>
            <person name="O'Sullivan O."/>
            <person name="Ritari J."/>
            <person name="Douillard F.P."/>
            <person name="Paul Ross R."/>
            <person name="Yang R."/>
            <person name="Briner A.E."/>
            <person name="Felis G.E."/>
            <person name="de Vos W.M."/>
            <person name="Barrangou R."/>
            <person name="Klaenhammer T.R."/>
            <person name="Caufield P.W."/>
            <person name="Cui Y."/>
            <person name="Zhang H."/>
            <person name="O'Toole P.W."/>
        </authorList>
    </citation>
    <scope>NUCLEOTIDE SEQUENCE [LARGE SCALE GENOMIC DNA]</scope>
    <source>
        <strain evidence="6 7">DSM 15354</strain>
    </source>
</reference>
<evidence type="ECO:0000313" key="6">
    <source>
        <dbReference type="EMBL" id="KRL62757.1"/>
    </source>
</evidence>
<keyword evidence="7" id="KW-1185">Reference proteome</keyword>
<evidence type="ECO:0000313" key="7">
    <source>
        <dbReference type="Proteomes" id="UP000051931"/>
    </source>
</evidence>
<evidence type="ECO:0000259" key="5">
    <source>
        <dbReference type="Pfam" id="PF00251"/>
    </source>
</evidence>
<dbReference type="SMART" id="SM00640">
    <property type="entry name" value="Glyco_32"/>
    <property type="match status" value="1"/>
</dbReference>
<dbReference type="EC" id="3.2.1.26" evidence="2"/>
<dbReference type="GO" id="GO:0004564">
    <property type="term" value="F:beta-fructofuranosidase activity"/>
    <property type="evidence" value="ECO:0007669"/>
    <property type="project" value="UniProtKB-EC"/>
</dbReference>
<dbReference type="CDD" id="cd08996">
    <property type="entry name" value="GH32_FFase"/>
    <property type="match status" value="1"/>
</dbReference>
<dbReference type="AlphaFoldDB" id="A0A0R1S8F6"/>
<dbReference type="PANTHER" id="PTHR43101:SF1">
    <property type="entry name" value="BETA-FRUCTOSIDASE"/>
    <property type="match status" value="1"/>
</dbReference>
<feature type="domain" description="Glycosyl hydrolase family 32 N-terminal" evidence="5">
    <location>
        <begin position="24"/>
        <end position="323"/>
    </location>
</feature>
<comment type="similarity">
    <text evidence="1">Belongs to the glycosyl hydrolase 32 family.</text>
</comment>
<dbReference type="InterPro" id="IPR018053">
    <property type="entry name" value="Glyco_hydro_32_AS"/>
</dbReference>
<keyword evidence="4" id="KW-0326">Glycosidase</keyword>
<evidence type="ECO:0000256" key="2">
    <source>
        <dbReference type="ARBA" id="ARBA00012758"/>
    </source>
</evidence>
<dbReference type="STRING" id="1122152.GCA_000425905_01215"/>
<evidence type="ECO:0000256" key="3">
    <source>
        <dbReference type="ARBA" id="ARBA00022801"/>
    </source>
</evidence>
<dbReference type="PANTHER" id="PTHR43101">
    <property type="entry name" value="BETA-FRUCTOSIDASE"/>
    <property type="match status" value="1"/>
</dbReference>
<protein>
    <recommendedName>
        <fullName evidence="2">beta-fructofuranosidase</fullName>
        <ecNumber evidence="2">3.2.1.26</ecNumber>
    </recommendedName>
</protein>
<dbReference type="InterPro" id="IPR051214">
    <property type="entry name" value="GH32_Enzymes"/>
</dbReference>
<dbReference type="InterPro" id="IPR013148">
    <property type="entry name" value="Glyco_hydro_32_N"/>
</dbReference>
<organism evidence="6 7">
    <name type="scientific">Lactobacillus psittaci DSM 15354</name>
    <dbReference type="NCBI Taxonomy" id="1122152"/>
    <lineage>
        <taxon>Bacteria</taxon>
        <taxon>Bacillati</taxon>
        <taxon>Bacillota</taxon>
        <taxon>Bacilli</taxon>
        <taxon>Lactobacillales</taxon>
        <taxon>Lactobacillaceae</taxon>
        <taxon>Lactobacillus</taxon>
    </lineage>
</organism>
<dbReference type="GO" id="GO:0005975">
    <property type="term" value="P:carbohydrate metabolic process"/>
    <property type="evidence" value="ECO:0007669"/>
    <property type="project" value="InterPro"/>
</dbReference>
<dbReference type="Proteomes" id="UP000051931">
    <property type="component" value="Unassembled WGS sequence"/>
</dbReference>
<evidence type="ECO:0000256" key="4">
    <source>
        <dbReference type="ARBA" id="ARBA00023295"/>
    </source>
</evidence>
<dbReference type="PATRIC" id="fig|1122152.4.peg.1261"/>
<dbReference type="EMBL" id="AZFB01000007">
    <property type="protein sequence ID" value="KRL62757.1"/>
    <property type="molecule type" value="Genomic_DNA"/>
</dbReference>
<dbReference type="RefSeq" id="WP_034538194.1">
    <property type="nucleotide sequence ID" value="NZ_AUEI01000010.1"/>
</dbReference>